<dbReference type="Pfam" id="PF00107">
    <property type="entry name" value="ADH_zinc_N"/>
    <property type="match status" value="1"/>
</dbReference>
<dbReference type="InterPro" id="IPR011032">
    <property type="entry name" value="GroES-like_sf"/>
</dbReference>
<dbReference type="InterPro" id="IPR036291">
    <property type="entry name" value="NAD(P)-bd_dom_sf"/>
</dbReference>
<sequence>MKRWMIAAGSTSLDGMVMQEVPRPEPGAGEVLVKVDSVSLNARDLLLLHGTFGVSPRDFVPVSDGAGEIVAVGAGVDEWVVGDKVTGILYRAWIDGPPTQGQGWGLGSPDEDGMLAEYVVLRAERVAAAPKTLTLEEAACIPCAALTAWTALNGDRPYRNPVRKGDKVLATGTGTVALFSVLFAKAVGATVVVTTSRDSKSSRIRALGASDVINYKTHSNWGEVAFERFEGFQRVVNAGGAGELDQSIAALAPSGEIALMGLYTFASTPPDLVTLMMKAASIRGLSVGSAMAHKDMVDFIDTHGIKPPIAKVFAMSDAPAAYESAASGEPFGKVVIRVAE</sequence>
<dbReference type="Gene3D" id="3.40.50.720">
    <property type="entry name" value="NAD(P)-binding Rossmann-like Domain"/>
    <property type="match status" value="1"/>
</dbReference>
<proteinExistence type="predicted"/>
<dbReference type="Gene3D" id="3.90.180.10">
    <property type="entry name" value="Medium-chain alcohol dehydrogenases, catalytic domain"/>
    <property type="match status" value="1"/>
</dbReference>
<reference evidence="2 3" key="1">
    <citation type="submission" date="2023-07" db="EMBL/GenBank/DDBJ databases">
        <title>Identification of four novel Pseudomonas species associated with bacterial leaf spot of cucurbits.</title>
        <authorList>
            <person name="Fullem K.R."/>
        </authorList>
    </citation>
    <scope>NUCLEOTIDE SEQUENCE [LARGE SCALE GENOMIC DNA]</scope>
    <source>
        <strain evidence="2 3">KFB 138</strain>
    </source>
</reference>
<dbReference type="InterPro" id="IPR013149">
    <property type="entry name" value="ADH-like_C"/>
</dbReference>
<evidence type="ECO:0000313" key="2">
    <source>
        <dbReference type="EMBL" id="MDO7925685.1"/>
    </source>
</evidence>
<comment type="caution">
    <text evidence="2">The sequence shown here is derived from an EMBL/GenBank/DDBJ whole genome shotgun (WGS) entry which is preliminary data.</text>
</comment>
<evidence type="ECO:0000313" key="3">
    <source>
        <dbReference type="Proteomes" id="UP001223016"/>
    </source>
</evidence>
<dbReference type="Pfam" id="PF08240">
    <property type="entry name" value="ADH_N"/>
    <property type="match status" value="1"/>
</dbReference>
<dbReference type="SMART" id="SM00829">
    <property type="entry name" value="PKS_ER"/>
    <property type="match status" value="1"/>
</dbReference>
<dbReference type="RefSeq" id="WP_304574072.1">
    <property type="nucleotide sequence ID" value="NZ_JAUQOO010000001.1"/>
</dbReference>
<evidence type="ECO:0000259" key="1">
    <source>
        <dbReference type="SMART" id="SM00829"/>
    </source>
</evidence>
<keyword evidence="3" id="KW-1185">Reference proteome</keyword>
<dbReference type="PANTHER" id="PTHR45033">
    <property type="match status" value="1"/>
</dbReference>
<name>A0ABT9CPB6_9PSED</name>
<dbReference type="InterPro" id="IPR020843">
    <property type="entry name" value="ER"/>
</dbReference>
<feature type="domain" description="Enoyl reductase (ER)" evidence="1">
    <location>
        <begin position="11"/>
        <end position="336"/>
    </location>
</feature>
<accession>A0ABT9CPB6</accession>
<organism evidence="2 3">
    <name type="scientific">Pseudomonas serbiensis</name>
    <dbReference type="NCBI Taxonomy" id="3064350"/>
    <lineage>
        <taxon>Bacteria</taxon>
        <taxon>Pseudomonadati</taxon>
        <taxon>Pseudomonadota</taxon>
        <taxon>Gammaproteobacteria</taxon>
        <taxon>Pseudomonadales</taxon>
        <taxon>Pseudomonadaceae</taxon>
        <taxon>Pseudomonas</taxon>
    </lineage>
</organism>
<protein>
    <submittedName>
        <fullName evidence="2">NAD(P)-dependent alcohol dehydrogenase</fullName>
    </submittedName>
</protein>
<dbReference type="InterPro" id="IPR013154">
    <property type="entry name" value="ADH-like_N"/>
</dbReference>
<dbReference type="Proteomes" id="UP001223016">
    <property type="component" value="Unassembled WGS sequence"/>
</dbReference>
<dbReference type="EMBL" id="JAUQOO010000001">
    <property type="protein sequence ID" value="MDO7925685.1"/>
    <property type="molecule type" value="Genomic_DNA"/>
</dbReference>
<dbReference type="SUPFAM" id="SSF51735">
    <property type="entry name" value="NAD(P)-binding Rossmann-fold domains"/>
    <property type="match status" value="1"/>
</dbReference>
<dbReference type="CDD" id="cd08276">
    <property type="entry name" value="MDR7"/>
    <property type="match status" value="1"/>
</dbReference>
<gene>
    <name evidence="2" type="ORF">Q6A51_02770</name>
</gene>
<dbReference type="PANTHER" id="PTHR45033:SF2">
    <property type="entry name" value="ZINC-TYPE ALCOHOL DEHYDROGENASE-LIKE PROTEIN C1773.06C"/>
    <property type="match status" value="1"/>
</dbReference>
<dbReference type="InterPro" id="IPR052711">
    <property type="entry name" value="Zinc_ADH-like"/>
</dbReference>
<dbReference type="SUPFAM" id="SSF50129">
    <property type="entry name" value="GroES-like"/>
    <property type="match status" value="1"/>
</dbReference>